<dbReference type="Pfam" id="PF13546">
    <property type="entry name" value="DDE_5"/>
    <property type="match status" value="1"/>
</dbReference>
<sequence length="454" mass="51977">MELTPSFLLLLQQSTPVFTNPSFHTFTSIASGWFLSNRHRYITELIFSSGHIGIGHWSRFHRFFSHAAWNLDRFSMYLAKFVVTILAPNATLYWAVDDTLCRKRGLTLYGAGMHYDPLISSRAKALVSWGHDWVVLCLIVVHPFWAPTKVFALPIAMRLYVNRQGLTKGKKNQKKKKAKPDPNHRTRPELAMELISLAAGWFPDDEILITGDSAYGGQSILGQLPPRVHLISHVHPKGALYEPAPPKGEKTKGAPRKKGKRLPGMNVWAEDANQPWTSLDFDQFGLHASLAVKTIQALYYKAGKNRLLTIVLVRDLKGKRPDQMFYCTKLDWTVPQILSAYSYRWAIECTFENTKQLLGLEDPANRLPKAIERTAPMALLLYSLVVVWFHQTGHRFLRFPVRPWYPKKQEASFADLLTTLRRVSYEEKTERELSKRCDLKAWITQLTEFLSRAG</sequence>
<feature type="domain" description="Transposase IS701-like DDE" evidence="2">
    <location>
        <begin position="56"/>
        <end position="280"/>
    </location>
</feature>
<dbReference type="InterPro" id="IPR038721">
    <property type="entry name" value="IS701-like_DDE_dom"/>
</dbReference>
<feature type="region of interest" description="Disordered" evidence="1">
    <location>
        <begin position="241"/>
        <end position="262"/>
    </location>
</feature>
<evidence type="ECO:0000259" key="2">
    <source>
        <dbReference type="Pfam" id="PF13546"/>
    </source>
</evidence>
<protein>
    <submittedName>
        <fullName evidence="3">Transposase</fullName>
    </submittedName>
</protein>
<feature type="region of interest" description="Disordered" evidence="1">
    <location>
        <begin position="167"/>
        <end position="186"/>
    </location>
</feature>
<accession>A0AAU7CID8</accession>
<dbReference type="AlphaFoldDB" id="A0AAU7CID8"/>
<organism evidence="3">
    <name type="scientific">Singulisphaera sp. Ch08</name>
    <dbReference type="NCBI Taxonomy" id="3120278"/>
    <lineage>
        <taxon>Bacteria</taxon>
        <taxon>Pseudomonadati</taxon>
        <taxon>Planctomycetota</taxon>
        <taxon>Planctomycetia</taxon>
        <taxon>Isosphaerales</taxon>
        <taxon>Isosphaeraceae</taxon>
        <taxon>Singulisphaera</taxon>
    </lineage>
</organism>
<name>A0AAU7CID8_9BACT</name>
<evidence type="ECO:0000256" key="1">
    <source>
        <dbReference type="SAM" id="MobiDB-lite"/>
    </source>
</evidence>
<feature type="compositionally biased region" description="Basic residues" evidence="1">
    <location>
        <begin position="168"/>
        <end position="178"/>
    </location>
</feature>
<evidence type="ECO:0000313" key="3">
    <source>
        <dbReference type="EMBL" id="XBH04667.1"/>
    </source>
</evidence>
<gene>
    <name evidence="3" type="ORF">V5E97_01240</name>
</gene>
<dbReference type="RefSeq" id="WP_406697458.1">
    <property type="nucleotide sequence ID" value="NZ_CP155447.1"/>
</dbReference>
<dbReference type="SUPFAM" id="SSF53098">
    <property type="entry name" value="Ribonuclease H-like"/>
    <property type="match status" value="1"/>
</dbReference>
<dbReference type="InterPro" id="IPR012337">
    <property type="entry name" value="RNaseH-like_sf"/>
</dbReference>
<reference evidence="3" key="1">
    <citation type="submission" date="2024-05" db="EMBL/GenBank/DDBJ databases">
        <title>Planctomycetes of the genus Singulisphaera possess chitinolytic capabilities.</title>
        <authorList>
            <person name="Ivanova A."/>
        </authorList>
    </citation>
    <scope>NUCLEOTIDE SEQUENCE</scope>
    <source>
        <strain evidence="3">Ch08T</strain>
    </source>
</reference>
<proteinExistence type="predicted"/>
<dbReference type="EMBL" id="CP155447">
    <property type="protein sequence ID" value="XBH04667.1"/>
    <property type="molecule type" value="Genomic_DNA"/>
</dbReference>